<feature type="compositionally biased region" description="Gly residues" evidence="2">
    <location>
        <begin position="309"/>
        <end position="340"/>
    </location>
</feature>
<reference evidence="4" key="1">
    <citation type="submission" date="2023-03" db="EMBL/GenBank/DDBJ databases">
        <title>Amycolatopsis taiwanensis NBRC 103393.</title>
        <authorList>
            <person name="Ichikawa N."/>
            <person name="Sato H."/>
            <person name="Tonouchi N."/>
        </authorList>
    </citation>
    <scope>NUCLEOTIDE SEQUENCE</scope>
    <source>
        <strain evidence="4">NBRC 103393</strain>
    </source>
</reference>
<keyword evidence="5" id="KW-1185">Reference proteome</keyword>
<name>A0A9W6R123_9PSEU</name>
<proteinExistence type="inferred from homology"/>
<feature type="region of interest" description="Disordered" evidence="2">
    <location>
        <begin position="224"/>
        <end position="267"/>
    </location>
</feature>
<dbReference type="Pfam" id="PF00823">
    <property type="entry name" value="PPE"/>
    <property type="match status" value="1"/>
</dbReference>
<comment type="caution">
    <text evidence="4">The sequence shown here is derived from an EMBL/GenBank/DDBJ whole genome shotgun (WGS) entry which is preliminary data.</text>
</comment>
<evidence type="ECO:0000256" key="2">
    <source>
        <dbReference type="SAM" id="MobiDB-lite"/>
    </source>
</evidence>
<sequence length="370" mass="38019">MSEKLPYNTHRKHRYYTQDHPLTAKQQRRVRRLRRIRASNARDASFGKINWAAYEHQQLWDMVQSSDPAAMGTAAHRWAQLAVGVDSATGDVHKTVQKLLMSWRGPSAVQAAQSASKLTAWGAGASGTMRDVGEGLDSYTSALLEARNNLPKPVYYSDVVHFREGYDVKASSGPSGAILADQLLDDHLPTKREASTAKAEAVRVMERYEAASKHVHDRLPHFADAPEATAGVGDSDQDSGGPRGHDSTVASSVPVGGPGAGAPGGVSASGFGGNPVLSDGRGALAAGSVTGSGAPAGSAGGAAAASAQGSGGAGAGARGAGPGGGMGMYPPGGGAHGGEGAAEHRNRYGDEFGVDFLDDLPPAYPPVFGE</sequence>
<protein>
    <recommendedName>
        <fullName evidence="3">PPE domain-containing protein</fullName>
    </recommendedName>
</protein>
<dbReference type="SUPFAM" id="SSF140459">
    <property type="entry name" value="PE/PPE dimer-like"/>
    <property type="match status" value="1"/>
</dbReference>
<accession>A0A9W6R123</accession>
<comment type="similarity">
    <text evidence="1">Belongs to the mycobacterial PPE family.</text>
</comment>
<evidence type="ECO:0000313" key="4">
    <source>
        <dbReference type="EMBL" id="GLY66465.1"/>
    </source>
</evidence>
<feature type="domain" description="PPE" evidence="3">
    <location>
        <begin position="62"/>
        <end position="153"/>
    </location>
</feature>
<dbReference type="RefSeq" id="WP_285487259.1">
    <property type="nucleotide sequence ID" value="NZ_BSTI01000006.1"/>
</dbReference>
<dbReference type="EMBL" id="BSTI01000006">
    <property type="protein sequence ID" value="GLY66465.1"/>
    <property type="molecule type" value="Genomic_DNA"/>
</dbReference>
<dbReference type="AlphaFoldDB" id="A0A9W6R123"/>
<evidence type="ECO:0000313" key="5">
    <source>
        <dbReference type="Proteomes" id="UP001165136"/>
    </source>
</evidence>
<organism evidence="4 5">
    <name type="scientific">Amycolatopsis taiwanensis</name>
    <dbReference type="NCBI Taxonomy" id="342230"/>
    <lineage>
        <taxon>Bacteria</taxon>
        <taxon>Bacillati</taxon>
        <taxon>Actinomycetota</taxon>
        <taxon>Actinomycetes</taxon>
        <taxon>Pseudonocardiales</taxon>
        <taxon>Pseudonocardiaceae</taxon>
        <taxon>Amycolatopsis</taxon>
    </lineage>
</organism>
<evidence type="ECO:0000256" key="1">
    <source>
        <dbReference type="ARBA" id="ARBA00010652"/>
    </source>
</evidence>
<gene>
    <name evidence="4" type="ORF">Atai01_30840</name>
</gene>
<feature type="region of interest" description="Disordered" evidence="2">
    <location>
        <begin position="289"/>
        <end position="347"/>
    </location>
</feature>
<evidence type="ECO:0000259" key="3">
    <source>
        <dbReference type="Pfam" id="PF00823"/>
    </source>
</evidence>
<feature type="compositionally biased region" description="Low complexity" evidence="2">
    <location>
        <begin position="289"/>
        <end position="308"/>
    </location>
</feature>
<dbReference type="Gene3D" id="1.20.1260.20">
    <property type="entry name" value="PPE superfamily"/>
    <property type="match status" value="1"/>
</dbReference>
<dbReference type="InterPro" id="IPR038332">
    <property type="entry name" value="PPE_sf"/>
</dbReference>
<dbReference type="Proteomes" id="UP001165136">
    <property type="component" value="Unassembled WGS sequence"/>
</dbReference>
<dbReference type="InterPro" id="IPR000030">
    <property type="entry name" value="PPE_dom"/>
</dbReference>